<gene>
    <name evidence="1" type="ORF">EZS28_031612</name>
</gene>
<dbReference type="EMBL" id="SNRW01013226">
    <property type="protein sequence ID" value="KAA6372863.1"/>
    <property type="molecule type" value="Genomic_DNA"/>
</dbReference>
<comment type="caution">
    <text evidence="1">The sequence shown here is derived from an EMBL/GenBank/DDBJ whole genome shotgun (WGS) entry which is preliminary data.</text>
</comment>
<organism evidence="1 2">
    <name type="scientific">Streblomastix strix</name>
    <dbReference type="NCBI Taxonomy" id="222440"/>
    <lineage>
        <taxon>Eukaryota</taxon>
        <taxon>Metamonada</taxon>
        <taxon>Preaxostyla</taxon>
        <taxon>Oxymonadida</taxon>
        <taxon>Streblomastigidae</taxon>
        <taxon>Streblomastix</taxon>
    </lineage>
</organism>
<dbReference type="AlphaFoldDB" id="A0A5J4URA2"/>
<dbReference type="Proteomes" id="UP000324800">
    <property type="component" value="Unassembled WGS sequence"/>
</dbReference>
<sequence length="108" mass="12056">MAMSENYETVILSADVLPYLAENKENHNDIIAERFPNTMSKFLTSGDPKLIIQELALAQHLLYFGSDLTKQKVKQAVPLNIVSKLTQEGDQDTALIAQLLIDQLLIIS</sequence>
<accession>A0A5J4URA2</accession>
<protein>
    <submittedName>
        <fullName evidence="1">Uncharacterized protein</fullName>
    </submittedName>
</protein>
<evidence type="ECO:0000313" key="1">
    <source>
        <dbReference type="EMBL" id="KAA6372863.1"/>
    </source>
</evidence>
<reference evidence="1 2" key="1">
    <citation type="submission" date="2019-03" db="EMBL/GenBank/DDBJ databases">
        <title>Single cell metagenomics reveals metabolic interactions within the superorganism composed of flagellate Streblomastix strix and complex community of Bacteroidetes bacteria on its surface.</title>
        <authorList>
            <person name="Treitli S.C."/>
            <person name="Kolisko M."/>
            <person name="Husnik F."/>
            <person name="Keeling P."/>
            <person name="Hampl V."/>
        </authorList>
    </citation>
    <scope>NUCLEOTIDE SEQUENCE [LARGE SCALE GENOMIC DNA]</scope>
    <source>
        <strain evidence="1">ST1C</strain>
    </source>
</reference>
<proteinExistence type="predicted"/>
<name>A0A5J4URA2_9EUKA</name>
<evidence type="ECO:0000313" key="2">
    <source>
        <dbReference type="Proteomes" id="UP000324800"/>
    </source>
</evidence>